<name>A0A0A5GLP6_9BACI</name>
<evidence type="ECO:0000313" key="3">
    <source>
        <dbReference type="Proteomes" id="UP000030528"/>
    </source>
</evidence>
<dbReference type="AlphaFoldDB" id="A0A0A5GLP6"/>
<keyword evidence="1" id="KW-0804">Transcription</keyword>
<dbReference type="GO" id="GO:0003723">
    <property type="term" value="F:RNA binding"/>
    <property type="evidence" value="ECO:0007669"/>
    <property type="project" value="UniProtKB-KW"/>
</dbReference>
<proteinExistence type="predicted"/>
<dbReference type="GO" id="GO:0006071">
    <property type="term" value="P:glycerol metabolic process"/>
    <property type="evidence" value="ECO:0007669"/>
    <property type="project" value="UniProtKB-UniRule"/>
</dbReference>
<dbReference type="InterPro" id="IPR006699">
    <property type="entry name" value="GlpP"/>
</dbReference>
<evidence type="ECO:0000256" key="1">
    <source>
        <dbReference type="PIRNR" id="PIRNR016897"/>
    </source>
</evidence>
<reference evidence="2 3" key="1">
    <citation type="submission" date="2013-08" db="EMBL/GenBank/DDBJ databases">
        <authorList>
            <person name="Huang J."/>
            <person name="Wang G."/>
        </authorList>
    </citation>
    <scope>NUCLEOTIDE SEQUENCE [LARGE SCALE GENOMIC DNA]</scope>
    <source>
        <strain evidence="2 3">JSM 076056</strain>
    </source>
</reference>
<dbReference type="PANTHER" id="PTHR35787">
    <property type="entry name" value="GLYCEROL UPTAKE OPERON ANTITERMINATOR REGULATORY PROTEIN"/>
    <property type="match status" value="1"/>
</dbReference>
<keyword evidence="1" id="KW-0319">Glycerol metabolism</keyword>
<dbReference type="RefSeq" id="WP_026799994.1">
    <property type="nucleotide sequence ID" value="NZ_AULI01000006.1"/>
</dbReference>
<dbReference type="Pfam" id="PF04309">
    <property type="entry name" value="G3P_antiterm"/>
    <property type="match status" value="1"/>
</dbReference>
<dbReference type="PANTHER" id="PTHR35787:SF1">
    <property type="entry name" value="GLYCEROL UPTAKE OPERON ANTITERMINATOR REGULATORY PROTEIN"/>
    <property type="match status" value="1"/>
</dbReference>
<accession>A0A0A5GLP6</accession>
<dbReference type="PIRSF" id="PIRSF016897">
    <property type="entry name" value="GlpP"/>
    <property type="match status" value="1"/>
</dbReference>
<dbReference type="eggNOG" id="COG1954">
    <property type="taxonomic scope" value="Bacteria"/>
</dbReference>
<organism evidence="2 3">
    <name type="scientific">Pontibacillus halophilus JSM 076056 = DSM 19796</name>
    <dbReference type="NCBI Taxonomy" id="1385510"/>
    <lineage>
        <taxon>Bacteria</taxon>
        <taxon>Bacillati</taxon>
        <taxon>Bacillota</taxon>
        <taxon>Bacilli</taxon>
        <taxon>Bacillales</taxon>
        <taxon>Bacillaceae</taxon>
        <taxon>Pontibacillus</taxon>
    </lineage>
</organism>
<keyword evidence="3" id="KW-1185">Reference proteome</keyword>
<evidence type="ECO:0000313" key="2">
    <source>
        <dbReference type="EMBL" id="KGX92919.1"/>
    </source>
</evidence>
<dbReference type="Proteomes" id="UP000030528">
    <property type="component" value="Unassembled WGS sequence"/>
</dbReference>
<sequence length="180" mass="20255">MGLSGVLPAAKSLKDFEKLLEFECEYIILLEVRVSQLKNVVRYAKRANKKVIIHVDLVQGLKNDEYATEFICQEIKPYGVISTRTSVITTAKKHNIVAVQRLFLLDSNAINHNVRLIEKSQPDYVEVLPGIIPHMIEELKDRLDIPLIAGGLLRTEADVTRALDAGAVAITSSDRELWNY</sequence>
<comment type="caution">
    <text evidence="2">The sequence shown here is derived from an EMBL/GenBank/DDBJ whole genome shotgun (WGS) entry which is preliminary data.</text>
</comment>
<dbReference type="GO" id="GO:0045893">
    <property type="term" value="P:positive regulation of DNA-templated transcription"/>
    <property type="evidence" value="ECO:0007669"/>
    <property type="project" value="TreeGrafter"/>
</dbReference>
<dbReference type="STRING" id="1385510.GCA_000425205_01558"/>
<dbReference type="SUPFAM" id="SSF110391">
    <property type="entry name" value="GlpP-like"/>
    <property type="match status" value="1"/>
</dbReference>
<gene>
    <name evidence="2" type="ORF">N781_13625</name>
</gene>
<dbReference type="GO" id="GO:0001072">
    <property type="term" value="F:transcription antitermination factor activity, RNA binding"/>
    <property type="evidence" value="ECO:0007669"/>
    <property type="project" value="TreeGrafter"/>
</dbReference>
<dbReference type="OrthoDB" id="9799580at2"/>
<protein>
    <recommendedName>
        <fullName evidence="1">Glycerol uptake operon antiterminator regulatory protein</fullName>
    </recommendedName>
</protein>
<keyword evidence="1" id="KW-0694">RNA-binding</keyword>
<dbReference type="EMBL" id="AVPE01000004">
    <property type="protein sequence ID" value="KGX92919.1"/>
    <property type="molecule type" value="Genomic_DNA"/>
</dbReference>
<keyword evidence="1" id="KW-0805">Transcription regulation</keyword>
<dbReference type="InterPro" id="IPR013785">
    <property type="entry name" value="Aldolase_TIM"/>
</dbReference>
<dbReference type="Gene3D" id="3.20.20.70">
    <property type="entry name" value="Aldolase class I"/>
    <property type="match status" value="1"/>
</dbReference>
<comment type="function">
    <text evidence="1">Regulates expression of the glpD operon. In the presence of glycerol 3-phosphate (G3P) causes antitermination of transcription of glpD at the inverted repeat of the leader region to enhance its transcription. Binds and stabilizes glpD leader mRNA.</text>
</comment>